<dbReference type="InterPro" id="IPR022311">
    <property type="entry name" value="PolX-like"/>
</dbReference>
<evidence type="ECO:0000259" key="8">
    <source>
        <dbReference type="SMART" id="SM00481"/>
    </source>
</evidence>
<feature type="domain" description="DNA-directed DNA polymerase X" evidence="9">
    <location>
        <begin position="1"/>
        <end position="317"/>
    </location>
</feature>
<dbReference type="SUPFAM" id="SSF89550">
    <property type="entry name" value="PHP domain-like"/>
    <property type="match status" value="1"/>
</dbReference>
<protein>
    <recommendedName>
        <fullName evidence="1">DNA-directed DNA polymerase</fullName>
        <ecNumber evidence="1">2.7.7.7</ecNumber>
    </recommendedName>
</protein>
<evidence type="ECO:0000256" key="3">
    <source>
        <dbReference type="ARBA" id="ARBA00022695"/>
    </source>
</evidence>
<dbReference type="GO" id="GO:0005829">
    <property type="term" value="C:cytosol"/>
    <property type="evidence" value="ECO:0007669"/>
    <property type="project" value="TreeGrafter"/>
</dbReference>
<dbReference type="Pfam" id="PF14791">
    <property type="entry name" value="DNA_pol_B_thumb"/>
    <property type="match status" value="1"/>
</dbReference>
<dbReference type="InterPro" id="IPR050243">
    <property type="entry name" value="PHP_phosphatase"/>
</dbReference>
<name>A0A840QMU9_9BACI</name>
<dbReference type="Gene3D" id="3.30.460.10">
    <property type="entry name" value="Beta Polymerase, domain 2"/>
    <property type="match status" value="1"/>
</dbReference>
<dbReference type="NCBIfam" id="NF006375">
    <property type="entry name" value="PRK08609.1"/>
    <property type="match status" value="1"/>
</dbReference>
<dbReference type="GO" id="GO:0003677">
    <property type="term" value="F:DNA binding"/>
    <property type="evidence" value="ECO:0007669"/>
    <property type="project" value="InterPro"/>
</dbReference>
<dbReference type="InterPro" id="IPR002008">
    <property type="entry name" value="DNA_pol_X_beta-like"/>
</dbReference>
<dbReference type="Gene3D" id="1.10.150.20">
    <property type="entry name" value="5' to 3' exonuclease, C-terminal subdomain"/>
    <property type="match status" value="1"/>
</dbReference>
<dbReference type="GO" id="GO:0006281">
    <property type="term" value="P:DNA repair"/>
    <property type="evidence" value="ECO:0007669"/>
    <property type="project" value="UniProtKB-KW"/>
</dbReference>
<sequence>MMNKKEIIKVLEQIAVYMEIKGENAFRVSAYRKAAQALEQDERSLRDIDDVSKLNGIGKGTAAIINELIETGESSVLNELKEEIPEGLIPLLKLPGLGGKKLGKLYQELGVKDRETLKEACESNRIQELAGFGKKSEEKILHALEEANTRPERLPIATVEKAAQFLKDRLASLEDVRRFELAGSYRRARETVKDLDFIVSTDAPASVRESLLNMGEIGEIIGQGDTKLSFTVIIDDDFPLSVDVRLVEDEAFATTLHHFTGSKDHNVLMRQLAKDQGEKISEYGVENVETGEVKTFEDETAFFNHFGLSFIPPEVREGRDELAQFPKDSDLQLISNDDIRGDLHMHTTWSDGAHSIDEMIEACRTRGYDMMAITDHSQFLKVANGLTVERLKRQHEQVRMYNEQYEDMTIFTGIEMDILPDGSLDYDDDVLENIDFVIASIHSSFQQDRNTIQQRLETAARHPKVAMIAHPTGRLIGRRDGYDVDLDWLIDLAKETGTILECNANPNRLDLSAEWLEKAQKAGVPIAINTDAHRIEMLDHMPMGVSTAKRGWLNADSVVNTWGAERLKAWIDKKQT</sequence>
<dbReference type="RefSeq" id="WP_184663151.1">
    <property type="nucleotide sequence ID" value="NZ_JACHHB010000003.1"/>
</dbReference>
<dbReference type="PIRSF" id="PIRSF005047">
    <property type="entry name" value="UCP005047_YshC"/>
    <property type="match status" value="1"/>
</dbReference>
<dbReference type="SMART" id="SM00483">
    <property type="entry name" value="POLXc"/>
    <property type="match status" value="1"/>
</dbReference>
<evidence type="ECO:0000256" key="6">
    <source>
        <dbReference type="ARBA" id="ARBA00023204"/>
    </source>
</evidence>
<keyword evidence="4" id="KW-0227">DNA damage</keyword>
<accession>A0A840QMU9</accession>
<evidence type="ECO:0000256" key="7">
    <source>
        <dbReference type="ARBA" id="ARBA00049244"/>
    </source>
</evidence>
<dbReference type="PANTHER" id="PTHR36928">
    <property type="entry name" value="PHOSPHATASE YCDX-RELATED"/>
    <property type="match status" value="1"/>
</dbReference>
<evidence type="ECO:0000256" key="2">
    <source>
        <dbReference type="ARBA" id="ARBA00022679"/>
    </source>
</evidence>
<evidence type="ECO:0000256" key="1">
    <source>
        <dbReference type="ARBA" id="ARBA00012417"/>
    </source>
</evidence>
<feature type="domain" description="Polymerase/histidinol phosphatase N-terminal" evidence="8">
    <location>
        <begin position="341"/>
        <end position="420"/>
    </location>
</feature>
<dbReference type="SMART" id="SM00481">
    <property type="entry name" value="POLIIIAc"/>
    <property type="match status" value="1"/>
</dbReference>
<dbReference type="Pfam" id="PF14716">
    <property type="entry name" value="HHH_8"/>
    <property type="match status" value="1"/>
</dbReference>
<comment type="caution">
    <text evidence="10">The sequence shown here is derived from an EMBL/GenBank/DDBJ whole genome shotgun (WGS) entry which is preliminary data.</text>
</comment>
<dbReference type="EC" id="2.7.7.7" evidence="1"/>
<dbReference type="InterPro" id="IPR037160">
    <property type="entry name" value="DNA_Pol_thumb_sf"/>
</dbReference>
<dbReference type="CDD" id="cd00141">
    <property type="entry name" value="NT_POLXc"/>
    <property type="match status" value="1"/>
</dbReference>
<dbReference type="SUPFAM" id="SSF81301">
    <property type="entry name" value="Nucleotidyltransferase"/>
    <property type="match status" value="1"/>
</dbReference>
<keyword evidence="11" id="KW-1185">Reference proteome</keyword>
<dbReference type="InterPro" id="IPR043519">
    <property type="entry name" value="NT_sf"/>
</dbReference>
<keyword evidence="2" id="KW-0808">Transferase</keyword>
<evidence type="ECO:0000313" key="10">
    <source>
        <dbReference type="EMBL" id="MBB5172686.1"/>
    </source>
</evidence>
<dbReference type="InterPro" id="IPR016195">
    <property type="entry name" value="Pol/histidinol_Pase-like"/>
</dbReference>
<dbReference type="GO" id="GO:0008270">
    <property type="term" value="F:zinc ion binding"/>
    <property type="evidence" value="ECO:0007669"/>
    <property type="project" value="TreeGrafter"/>
</dbReference>
<reference evidence="10 11" key="1">
    <citation type="submission" date="2020-08" db="EMBL/GenBank/DDBJ databases">
        <title>Genomic Encyclopedia of Type Strains, Phase IV (KMG-IV): sequencing the most valuable type-strain genomes for metagenomic binning, comparative biology and taxonomic classification.</title>
        <authorList>
            <person name="Goeker M."/>
        </authorList>
    </citation>
    <scope>NUCLEOTIDE SEQUENCE [LARGE SCALE GENOMIC DNA]</scope>
    <source>
        <strain evidence="10 11">DSM 24696</strain>
    </source>
</reference>
<keyword evidence="5" id="KW-0239">DNA-directed DNA polymerase</keyword>
<dbReference type="Gene3D" id="3.30.210.10">
    <property type="entry name" value="DNA polymerase, thumb domain"/>
    <property type="match status" value="1"/>
</dbReference>
<evidence type="ECO:0000313" key="11">
    <source>
        <dbReference type="Proteomes" id="UP000551878"/>
    </source>
</evidence>
<gene>
    <name evidence="10" type="ORF">HNQ41_000830</name>
</gene>
<dbReference type="Pfam" id="PF14520">
    <property type="entry name" value="HHH_5"/>
    <property type="match status" value="1"/>
</dbReference>
<dbReference type="InterPro" id="IPR004013">
    <property type="entry name" value="PHP_dom"/>
</dbReference>
<dbReference type="InterPro" id="IPR010996">
    <property type="entry name" value="HHH_MUS81"/>
</dbReference>
<dbReference type="InterPro" id="IPR002054">
    <property type="entry name" value="DNA-dir_DNA_pol_X"/>
</dbReference>
<dbReference type="Gene3D" id="3.20.20.140">
    <property type="entry name" value="Metal-dependent hydrolases"/>
    <property type="match status" value="1"/>
</dbReference>
<dbReference type="Gene3D" id="1.10.150.110">
    <property type="entry name" value="DNA polymerase beta, N-terminal domain-like"/>
    <property type="match status" value="1"/>
</dbReference>
<dbReference type="InterPro" id="IPR029398">
    <property type="entry name" value="PolB_thumb"/>
</dbReference>
<comment type="catalytic activity">
    <reaction evidence="7">
        <text>DNA(n) + a 2'-deoxyribonucleoside 5'-triphosphate = DNA(n+1) + diphosphate</text>
        <dbReference type="Rhea" id="RHEA:22508"/>
        <dbReference type="Rhea" id="RHEA-COMP:17339"/>
        <dbReference type="Rhea" id="RHEA-COMP:17340"/>
        <dbReference type="ChEBI" id="CHEBI:33019"/>
        <dbReference type="ChEBI" id="CHEBI:61560"/>
        <dbReference type="ChEBI" id="CHEBI:173112"/>
        <dbReference type="EC" id="2.7.7.7"/>
    </reaction>
</comment>
<dbReference type="EMBL" id="JACHHB010000003">
    <property type="protein sequence ID" value="MBB5172686.1"/>
    <property type="molecule type" value="Genomic_DNA"/>
</dbReference>
<dbReference type="AlphaFoldDB" id="A0A840QMU9"/>
<organism evidence="10 11">
    <name type="scientific">Texcoconibacillus texcoconensis</name>
    <dbReference type="NCBI Taxonomy" id="1095777"/>
    <lineage>
        <taxon>Bacteria</taxon>
        <taxon>Bacillati</taxon>
        <taxon>Bacillota</taxon>
        <taxon>Bacilli</taxon>
        <taxon>Bacillales</taxon>
        <taxon>Bacillaceae</taxon>
        <taxon>Texcoconibacillus</taxon>
    </lineage>
</organism>
<evidence type="ECO:0000256" key="5">
    <source>
        <dbReference type="ARBA" id="ARBA00022932"/>
    </source>
</evidence>
<keyword evidence="6" id="KW-0234">DNA repair</keyword>
<dbReference type="Pfam" id="PF02811">
    <property type="entry name" value="PHP"/>
    <property type="match status" value="1"/>
</dbReference>
<dbReference type="PANTHER" id="PTHR36928:SF1">
    <property type="entry name" value="PHOSPHATASE YCDX-RELATED"/>
    <property type="match status" value="1"/>
</dbReference>
<dbReference type="CDD" id="cd07436">
    <property type="entry name" value="PHP_PolX"/>
    <property type="match status" value="1"/>
</dbReference>
<dbReference type="PRINTS" id="PR00870">
    <property type="entry name" value="DNAPOLXBETA"/>
</dbReference>
<dbReference type="InterPro" id="IPR027421">
    <property type="entry name" value="DNA_pol_lamdba_lyase_dom_sf"/>
</dbReference>
<evidence type="ECO:0000256" key="4">
    <source>
        <dbReference type="ARBA" id="ARBA00022763"/>
    </source>
</evidence>
<dbReference type="InterPro" id="IPR003141">
    <property type="entry name" value="Pol/His_phosphatase_N"/>
</dbReference>
<dbReference type="SUPFAM" id="SSF47802">
    <property type="entry name" value="DNA polymerase beta, N-terminal domain-like"/>
    <property type="match status" value="1"/>
</dbReference>
<dbReference type="GO" id="GO:0003887">
    <property type="term" value="F:DNA-directed DNA polymerase activity"/>
    <property type="evidence" value="ECO:0007669"/>
    <property type="project" value="UniProtKB-KW"/>
</dbReference>
<evidence type="ECO:0000259" key="9">
    <source>
        <dbReference type="SMART" id="SM00483"/>
    </source>
</evidence>
<dbReference type="FunFam" id="3.20.20.140:FF:000047">
    <property type="entry name" value="PHP domain-containing protein"/>
    <property type="match status" value="1"/>
</dbReference>
<keyword evidence="3" id="KW-0548">Nucleotidyltransferase</keyword>
<dbReference type="InterPro" id="IPR047967">
    <property type="entry name" value="PolX_PHP"/>
</dbReference>
<proteinExistence type="predicted"/>
<dbReference type="GO" id="GO:0042578">
    <property type="term" value="F:phosphoric ester hydrolase activity"/>
    <property type="evidence" value="ECO:0007669"/>
    <property type="project" value="TreeGrafter"/>
</dbReference>
<dbReference type="Proteomes" id="UP000551878">
    <property type="component" value="Unassembled WGS sequence"/>
</dbReference>